<dbReference type="Proteomes" id="UP000245119">
    <property type="component" value="Linkage Group LG1"/>
</dbReference>
<gene>
    <name evidence="1" type="ORF">C0Q70_01902</name>
</gene>
<organism evidence="1 2">
    <name type="scientific">Pomacea canaliculata</name>
    <name type="common">Golden apple snail</name>
    <dbReference type="NCBI Taxonomy" id="400727"/>
    <lineage>
        <taxon>Eukaryota</taxon>
        <taxon>Metazoa</taxon>
        <taxon>Spiralia</taxon>
        <taxon>Lophotrochozoa</taxon>
        <taxon>Mollusca</taxon>
        <taxon>Gastropoda</taxon>
        <taxon>Caenogastropoda</taxon>
        <taxon>Architaenioglossa</taxon>
        <taxon>Ampullarioidea</taxon>
        <taxon>Ampullariidae</taxon>
        <taxon>Pomacea</taxon>
    </lineage>
</organism>
<evidence type="ECO:0000313" key="2">
    <source>
        <dbReference type="Proteomes" id="UP000245119"/>
    </source>
</evidence>
<keyword evidence="2" id="KW-1185">Reference proteome</keyword>
<evidence type="ECO:0000313" key="1">
    <source>
        <dbReference type="EMBL" id="PVD39274.1"/>
    </source>
</evidence>
<sequence>MTTNAIIIFSNCSEAIVLSLMHLIADAGSSLASDSASEMILATLACMPKTGLLTMEDYSFSNHPLLSQ</sequence>
<protein>
    <submittedName>
        <fullName evidence="1">Uncharacterized protein</fullName>
    </submittedName>
</protein>
<proteinExistence type="predicted"/>
<comment type="caution">
    <text evidence="1">The sequence shown here is derived from an EMBL/GenBank/DDBJ whole genome shotgun (WGS) entry which is preliminary data.</text>
</comment>
<name>A0A2T7Q0S4_POMCA</name>
<accession>A0A2T7Q0S4</accession>
<reference evidence="1 2" key="1">
    <citation type="submission" date="2018-04" db="EMBL/GenBank/DDBJ databases">
        <title>The genome of golden apple snail Pomacea canaliculata provides insight into stress tolerance and invasive adaptation.</title>
        <authorList>
            <person name="Liu C."/>
            <person name="Liu B."/>
            <person name="Ren Y."/>
            <person name="Zhang Y."/>
            <person name="Wang H."/>
            <person name="Li S."/>
            <person name="Jiang F."/>
            <person name="Yin L."/>
            <person name="Zhang G."/>
            <person name="Qian W."/>
            <person name="Fan W."/>
        </authorList>
    </citation>
    <scope>NUCLEOTIDE SEQUENCE [LARGE SCALE GENOMIC DNA]</scope>
    <source>
        <strain evidence="1">SZHN2017</strain>
        <tissue evidence="1">Muscle</tissue>
    </source>
</reference>
<dbReference type="AlphaFoldDB" id="A0A2T7Q0S4"/>
<dbReference type="EMBL" id="PZQS01000001">
    <property type="protein sequence ID" value="PVD39274.1"/>
    <property type="molecule type" value="Genomic_DNA"/>
</dbReference>